<name>A0AAN7UZ42_9PEZI</name>
<dbReference type="Gene3D" id="3.30.1360.20">
    <property type="entry name" value="Transcriptional coactivator/pterin dehydratase"/>
    <property type="match status" value="1"/>
</dbReference>
<sequence length="248" mass="26604">MFARHASLPLRHLSAVASRGAALPKTKVLTLRMRQATAIRESPFAFASTSFQMSRLQSSSSDVVAPNDGANAKINFAAGADEATLMAALQDLLDSAGKGGRWTLIPSGQGLERGFRFKNFAKTWVSPEESHSAAYLLASPMIHITYTDFMTAVSLQCKLKNHHPEWSNVYNTTHICWTTHNPAGLSGKDVELAQLCDALARDFGEVVTTDNDSGGSGSGSLKQVTERVVRIAGDCCVPKKTGTTTTTT</sequence>
<gene>
    <name evidence="6" type="ORF">RRF57_011183</name>
</gene>
<dbReference type="InterPro" id="IPR001533">
    <property type="entry name" value="Pterin_deHydtase"/>
</dbReference>
<dbReference type="EC" id="4.2.1.96" evidence="3"/>
<proteinExistence type="inferred from homology"/>
<dbReference type="EMBL" id="JAWHQM010000053">
    <property type="protein sequence ID" value="KAK5635471.1"/>
    <property type="molecule type" value="Genomic_DNA"/>
</dbReference>
<evidence type="ECO:0000256" key="3">
    <source>
        <dbReference type="ARBA" id="ARBA00013252"/>
    </source>
</evidence>
<evidence type="ECO:0000256" key="2">
    <source>
        <dbReference type="ARBA" id="ARBA00006472"/>
    </source>
</evidence>
<dbReference type="AlphaFoldDB" id="A0AAN7UZ42"/>
<dbReference type="InterPro" id="IPR036428">
    <property type="entry name" value="PCD_sf"/>
</dbReference>
<dbReference type="SUPFAM" id="SSF55248">
    <property type="entry name" value="PCD-like"/>
    <property type="match status" value="1"/>
</dbReference>
<protein>
    <recommendedName>
        <fullName evidence="3">4a-hydroxytetrahydrobiopterin dehydratase</fullName>
        <ecNumber evidence="3">4.2.1.96</ecNumber>
    </recommendedName>
    <alternativeName>
        <fullName evidence="5">4-alpha-hydroxy-tetrahydropterin dehydratase</fullName>
    </alternativeName>
</protein>
<evidence type="ECO:0000256" key="1">
    <source>
        <dbReference type="ARBA" id="ARBA00001554"/>
    </source>
</evidence>
<comment type="similarity">
    <text evidence="2">Belongs to the pterin-4-alpha-carbinolamine dehydratase family.</text>
</comment>
<evidence type="ECO:0000256" key="5">
    <source>
        <dbReference type="ARBA" id="ARBA00030497"/>
    </source>
</evidence>
<dbReference type="CDD" id="cd00488">
    <property type="entry name" value="PCD_DCoH"/>
    <property type="match status" value="1"/>
</dbReference>
<evidence type="ECO:0000256" key="4">
    <source>
        <dbReference type="ARBA" id="ARBA00023239"/>
    </source>
</evidence>
<keyword evidence="7" id="KW-1185">Reference proteome</keyword>
<evidence type="ECO:0000313" key="7">
    <source>
        <dbReference type="Proteomes" id="UP001305414"/>
    </source>
</evidence>
<comment type="caution">
    <text evidence="6">The sequence shown here is derived from an EMBL/GenBank/DDBJ whole genome shotgun (WGS) entry which is preliminary data.</text>
</comment>
<evidence type="ECO:0000313" key="6">
    <source>
        <dbReference type="EMBL" id="KAK5635471.1"/>
    </source>
</evidence>
<keyword evidence="4" id="KW-0456">Lyase</keyword>
<reference evidence="6 7" key="1">
    <citation type="submission" date="2023-10" db="EMBL/GenBank/DDBJ databases">
        <title>Draft genome sequence of Xylaria bambusicola isolate GMP-LS, the root and basal stem rot pathogen of sugarcane in Indonesia.</title>
        <authorList>
            <person name="Selvaraj P."/>
            <person name="Muralishankar V."/>
            <person name="Muruganantham S."/>
            <person name="Sp S."/>
            <person name="Haryani S."/>
            <person name="Lau K.J.X."/>
            <person name="Naqvi N.I."/>
        </authorList>
    </citation>
    <scope>NUCLEOTIDE SEQUENCE [LARGE SCALE GENOMIC DNA]</scope>
    <source>
        <strain evidence="6">GMP-LS</strain>
    </source>
</reference>
<dbReference type="Proteomes" id="UP001305414">
    <property type="component" value="Unassembled WGS sequence"/>
</dbReference>
<organism evidence="6 7">
    <name type="scientific">Xylaria bambusicola</name>
    <dbReference type="NCBI Taxonomy" id="326684"/>
    <lineage>
        <taxon>Eukaryota</taxon>
        <taxon>Fungi</taxon>
        <taxon>Dikarya</taxon>
        <taxon>Ascomycota</taxon>
        <taxon>Pezizomycotina</taxon>
        <taxon>Sordariomycetes</taxon>
        <taxon>Xylariomycetidae</taxon>
        <taxon>Xylariales</taxon>
        <taxon>Xylariaceae</taxon>
        <taxon>Xylaria</taxon>
    </lineage>
</organism>
<dbReference type="Pfam" id="PF01329">
    <property type="entry name" value="Pterin_4a"/>
    <property type="match status" value="1"/>
</dbReference>
<dbReference type="PANTHER" id="PTHR12599:SF0">
    <property type="entry name" value="PTERIN-4-ALPHA-CARBINOLAMINE DEHYDRATASE"/>
    <property type="match status" value="1"/>
</dbReference>
<dbReference type="GO" id="GO:0006729">
    <property type="term" value="P:tetrahydrobiopterin biosynthetic process"/>
    <property type="evidence" value="ECO:0007669"/>
    <property type="project" value="InterPro"/>
</dbReference>
<accession>A0AAN7UZ42</accession>
<comment type="catalytic activity">
    <reaction evidence="1">
        <text>(4aS,6R)-4a-hydroxy-L-erythro-5,6,7,8-tetrahydrobiopterin = (6R)-L-erythro-6,7-dihydrobiopterin + H2O</text>
        <dbReference type="Rhea" id="RHEA:11920"/>
        <dbReference type="ChEBI" id="CHEBI:15377"/>
        <dbReference type="ChEBI" id="CHEBI:15642"/>
        <dbReference type="ChEBI" id="CHEBI:43120"/>
        <dbReference type="EC" id="4.2.1.96"/>
    </reaction>
</comment>
<dbReference type="PANTHER" id="PTHR12599">
    <property type="entry name" value="PTERIN-4-ALPHA-CARBINOLAMINE DEHYDRATASE"/>
    <property type="match status" value="1"/>
</dbReference>
<dbReference type="GO" id="GO:0008124">
    <property type="term" value="F:4-alpha-hydroxytetrahydrobiopterin dehydratase activity"/>
    <property type="evidence" value="ECO:0007669"/>
    <property type="project" value="UniProtKB-EC"/>
</dbReference>